<protein>
    <submittedName>
        <fullName evidence="1">Uncharacterized protein</fullName>
    </submittedName>
</protein>
<proteinExistence type="predicted"/>
<sequence>MDDQDRASMPPKVTTKVMKFEIIDTRSQSKHISKPVVASSEIPPSLELSIRRLHLPESSRK</sequence>
<reference evidence="1" key="1">
    <citation type="submission" date="2021-12" db="EMBL/GenBank/DDBJ databases">
        <authorList>
            <person name="Zaccaron A."/>
            <person name="Stergiopoulos I."/>
        </authorList>
    </citation>
    <scope>NUCLEOTIDE SEQUENCE</scope>
    <source>
        <strain evidence="1">Race5_Kim</strain>
    </source>
</reference>
<dbReference type="RefSeq" id="XP_047760492.1">
    <property type="nucleotide sequence ID" value="XM_047903917.1"/>
</dbReference>
<accession>A0A9Q8P7K4</accession>
<dbReference type="AlphaFoldDB" id="A0A9Q8P7K4"/>
<dbReference type="GeneID" id="71984647"/>
<evidence type="ECO:0000313" key="2">
    <source>
        <dbReference type="Proteomes" id="UP000756132"/>
    </source>
</evidence>
<gene>
    <name evidence="1" type="ORF">CLAFUR5_04769</name>
</gene>
<reference evidence="1" key="2">
    <citation type="journal article" date="2022" name="Microb. Genom.">
        <title>A chromosome-scale genome assembly of the tomato pathogen Cladosporium fulvum reveals a compartmentalized genome architecture and the presence of a dispensable chromosome.</title>
        <authorList>
            <person name="Zaccaron A.Z."/>
            <person name="Chen L.H."/>
            <person name="Samaras A."/>
            <person name="Stergiopoulos I."/>
        </authorList>
    </citation>
    <scope>NUCLEOTIDE SEQUENCE</scope>
    <source>
        <strain evidence="1">Race5_Kim</strain>
    </source>
</reference>
<dbReference type="Proteomes" id="UP000756132">
    <property type="component" value="Chromosome 4"/>
</dbReference>
<dbReference type="EMBL" id="CP090166">
    <property type="protein sequence ID" value="UJO16126.1"/>
    <property type="molecule type" value="Genomic_DNA"/>
</dbReference>
<evidence type="ECO:0000313" key="1">
    <source>
        <dbReference type="EMBL" id="UJO16126.1"/>
    </source>
</evidence>
<dbReference type="KEGG" id="ffu:CLAFUR5_04769"/>
<organism evidence="1 2">
    <name type="scientific">Passalora fulva</name>
    <name type="common">Tomato leaf mold</name>
    <name type="synonym">Cladosporium fulvum</name>
    <dbReference type="NCBI Taxonomy" id="5499"/>
    <lineage>
        <taxon>Eukaryota</taxon>
        <taxon>Fungi</taxon>
        <taxon>Dikarya</taxon>
        <taxon>Ascomycota</taxon>
        <taxon>Pezizomycotina</taxon>
        <taxon>Dothideomycetes</taxon>
        <taxon>Dothideomycetidae</taxon>
        <taxon>Mycosphaerellales</taxon>
        <taxon>Mycosphaerellaceae</taxon>
        <taxon>Fulvia</taxon>
    </lineage>
</organism>
<keyword evidence="2" id="KW-1185">Reference proteome</keyword>
<name>A0A9Q8P7K4_PASFU</name>